<proteinExistence type="predicted"/>
<evidence type="ECO:0000313" key="7">
    <source>
        <dbReference type="Proteomes" id="UP000694580"/>
    </source>
</evidence>
<feature type="coiled-coil region" evidence="4">
    <location>
        <begin position="336"/>
        <end position="367"/>
    </location>
</feature>
<dbReference type="GeneTree" id="ENSGT00940000166374"/>
<dbReference type="PANTHER" id="PTHR48051:SF55">
    <property type="entry name" value="MALIGNANT FIBROUS HISTIOCYTOMA-AMPLIFIED SEQUENCE 1 HOMOLOG"/>
    <property type="match status" value="1"/>
</dbReference>
<dbReference type="Gene3D" id="3.80.10.10">
    <property type="entry name" value="Ribonuclease Inhibitor"/>
    <property type="match status" value="1"/>
</dbReference>
<dbReference type="GO" id="GO:0005737">
    <property type="term" value="C:cytoplasm"/>
    <property type="evidence" value="ECO:0007669"/>
    <property type="project" value="TreeGrafter"/>
</dbReference>
<protein>
    <recommendedName>
        <fullName evidence="5">Roc domain-containing protein</fullName>
    </recommendedName>
</protein>
<evidence type="ECO:0000313" key="6">
    <source>
        <dbReference type="Ensembl" id="ENSDCDP00010059956.1"/>
    </source>
</evidence>
<dbReference type="Pfam" id="PF13855">
    <property type="entry name" value="LRR_8"/>
    <property type="match status" value="1"/>
</dbReference>
<dbReference type="Gene3D" id="3.40.50.300">
    <property type="entry name" value="P-loop containing nucleotide triphosphate hydrolases"/>
    <property type="match status" value="1"/>
</dbReference>
<dbReference type="SUPFAM" id="SSF52540">
    <property type="entry name" value="P-loop containing nucleoside triphosphate hydrolases"/>
    <property type="match status" value="1"/>
</dbReference>
<dbReference type="InterPro" id="IPR025875">
    <property type="entry name" value="Leu-rich_rpt_4"/>
</dbReference>
<dbReference type="Proteomes" id="UP000694580">
    <property type="component" value="Chromosome 16"/>
</dbReference>
<dbReference type="InterPro" id="IPR032675">
    <property type="entry name" value="LRR_dom_sf"/>
</dbReference>
<dbReference type="PRINTS" id="PR00449">
    <property type="entry name" value="RASTRNSFRMNG"/>
</dbReference>
<evidence type="ECO:0000259" key="5">
    <source>
        <dbReference type="PROSITE" id="PS51424"/>
    </source>
</evidence>
<dbReference type="Pfam" id="PF12799">
    <property type="entry name" value="LRR_4"/>
    <property type="match status" value="1"/>
</dbReference>
<dbReference type="Pfam" id="PF08477">
    <property type="entry name" value="Roc"/>
    <property type="match status" value="1"/>
</dbReference>
<dbReference type="SUPFAM" id="SSF52058">
    <property type="entry name" value="L domain-like"/>
    <property type="match status" value="1"/>
</dbReference>
<dbReference type="Ensembl" id="ENSDCDT00010070689.1">
    <property type="protein sequence ID" value="ENSDCDP00010059956.1"/>
    <property type="gene ID" value="ENSDCDG00010033419.1"/>
</dbReference>
<reference evidence="6" key="3">
    <citation type="submission" date="2025-09" db="UniProtKB">
        <authorList>
            <consortium name="Ensembl"/>
        </authorList>
    </citation>
    <scope>IDENTIFICATION</scope>
</reference>
<evidence type="ECO:0000256" key="1">
    <source>
        <dbReference type="ARBA" id="ARBA00022614"/>
    </source>
</evidence>
<dbReference type="GO" id="GO:0000166">
    <property type="term" value="F:nucleotide binding"/>
    <property type="evidence" value="ECO:0007669"/>
    <property type="project" value="UniProtKB-KW"/>
</dbReference>
<reference evidence="6" key="2">
    <citation type="submission" date="2025-08" db="UniProtKB">
        <authorList>
            <consortium name="Ensembl"/>
        </authorList>
    </citation>
    <scope>IDENTIFICATION</scope>
</reference>
<dbReference type="InterPro" id="IPR020859">
    <property type="entry name" value="ROC"/>
</dbReference>
<dbReference type="PROSITE" id="PS51450">
    <property type="entry name" value="LRR"/>
    <property type="match status" value="3"/>
</dbReference>
<dbReference type="PANTHER" id="PTHR48051">
    <property type="match status" value="1"/>
</dbReference>
<feature type="domain" description="Roc" evidence="5">
    <location>
        <begin position="206"/>
        <end position="422"/>
    </location>
</feature>
<keyword evidence="4" id="KW-0175">Coiled coil</keyword>
<gene>
    <name evidence="6" type="primary">si:ch211-210p4.6</name>
</gene>
<evidence type="ECO:0000256" key="4">
    <source>
        <dbReference type="SAM" id="Coils"/>
    </source>
</evidence>
<keyword evidence="3" id="KW-0547">Nucleotide-binding</keyword>
<dbReference type="AlphaFoldDB" id="A0AAY4ERX2"/>
<keyword evidence="1" id="KW-0433">Leucine-rich repeat</keyword>
<dbReference type="InterPro" id="IPR001611">
    <property type="entry name" value="Leu-rich_rpt"/>
</dbReference>
<keyword evidence="2" id="KW-0677">Repeat</keyword>
<dbReference type="SMART" id="SM00369">
    <property type="entry name" value="LRR_TYP"/>
    <property type="match status" value="4"/>
</dbReference>
<dbReference type="Gene3D" id="3.30.70.1390">
    <property type="entry name" value="ROC domain from the Parkinson's disease-associated leucine-rich repeat kinase 2"/>
    <property type="match status" value="1"/>
</dbReference>
<keyword evidence="7" id="KW-1185">Reference proteome</keyword>
<sequence>MMAPLNGCPQKKGDKDFSMKRLKELPKDLFNDVEGTVEVKLQSNRLKNVNGISQLVNLTCLNLSKNELFEFPEEIKELSHLEKLNISQNNIKIIPSRVFPSLPKLQLLKMNTNRIEQLPLDLNQCGSLSNLILSNNCLKDAQALVGLPSLKELYVENNRITDLPQQLFENLVKFKGSGNPLRKPPEEVCAGGLRDIRSYFAMLKDNAETVKTVKAMFLGSSMAGKSTLCRSFERGCPVEVDEADRTVGIDIIKVESNGVRFYFWDFAGHEEYYFTHHVFITPKAFVILAIDLFRYSTDDPQSFTEQVQFWISNIQLRVPESVLLIVGTHIDQCPDEADVNKKKRDIEQKLEHLLTEKMENLKMLKRKLEDSKDPSLFLEQVTKLKDLIAYNLKVLELMPIDCTRSDDVKKFQAHVYDVVKRKDLFPHIERTLPGIYQEVDNSIQVQIESDDIPKHGIVTFDDLLSLQSSQMKLDSESFGSILRYLHGIGAIVWYEKIKLLEKMVFVRPAVLISLFKAIVRHDLVKQIEDIPELQLRREDVLQKQRRTWVLDFEQKATLSNVAMNILVRRQLERFDFADEDLIKELAGNGRRTGKLLHLLQHFEVCLPTKITSPLNADAPEFQPKRKWRSSNPDVLDPDAACLFPSFLRSNDVVIKNWGSDKRSDLTVQVYFLPELPHGFFHRLIIKTCTFYPTHWVGKDLCFFMSGTKMMLLKEKHEVDPFIEIRLREPHGDISTEIKKFWEMIRNVMHRITVLTQEWPGLGLQVHSPCKETGCSDYFQWRDWKDWVDRPGLDSYAITQEETVTCRNGHTRRTELIYPANV</sequence>
<dbReference type="GO" id="GO:0009966">
    <property type="term" value="P:regulation of signal transduction"/>
    <property type="evidence" value="ECO:0007669"/>
    <property type="project" value="UniProtKB-ARBA"/>
</dbReference>
<dbReference type="InterPro" id="IPR050216">
    <property type="entry name" value="LRR_domain-containing"/>
</dbReference>
<evidence type="ECO:0000256" key="3">
    <source>
        <dbReference type="ARBA" id="ARBA00022741"/>
    </source>
</evidence>
<name>A0AAY4ERX2_9TELE</name>
<evidence type="ECO:0000256" key="2">
    <source>
        <dbReference type="ARBA" id="ARBA00022737"/>
    </source>
</evidence>
<dbReference type="InterPro" id="IPR027417">
    <property type="entry name" value="P-loop_NTPase"/>
</dbReference>
<dbReference type="PROSITE" id="PS51424">
    <property type="entry name" value="ROC"/>
    <property type="match status" value="1"/>
</dbReference>
<organism evidence="6 7">
    <name type="scientific">Denticeps clupeoides</name>
    <name type="common">denticle herring</name>
    <dbReference type="NCBI Taxonomy" id="299321"/>
    <lineage>
        <taxon>Eukaryota</taxon>
        <taxon>Metazoa</taxon>
        <taxon>Chordata</taxon>
        <taxon>Craniata</taxon>
        <taxon>Vertebrata</taxon>
        <taxon>Euteleostomi</taxon>
        <taxon>Actinopterygii</taxon>
        <taxon>Neopterygii</taxon>
        <taxon>Teleostei</taxon>
        <taxon>Clupei</taxon>
        <taxon>Clupeiformes</taxon>
        <taxon>Denticipitoidei</taxon>
        <taxon>Denticipitidae</taxon>
        <taxon>Denticeps</taxon>
    </lineage>
</organism>
<dbReference type="InterPro" id="IPR003591">
    <property type="entry name" value="Leu-rich_rpt_typical-subtyp"/>
</dbReference>
<accession>A0AAY4ERX2</accession>
<dbReference type="SMART" id="SM00364">
    <property type="entry name" value="LRR_BAC"/>
    <property type="match status" value="3"/>
</dbReference>
<reference evidence="6 7" key="1">
    <citation type="submission" date="2020-06" db="EMBL/GenBank/DDBJ databases">
        <authorList>
            <consortium name="Wellcome Sanger Institute Data Sharing"/>
        </authorList>
    </citation>
    <scope>NUCLEOTIDE SEQUENCE [LARGE SCALE GENOMIC DNA]</scope>
</reference>